<evidence type="ECO:0000313" key="2">
    <source>
        <dbReference type="Proteomes" id="UP000244855"/>
    </source>
</evidence>
<dbReference type="STRING" id="97972.A0A2V1DCB9"/>
<dbReference type="AlphaFoldDB" id="A0A2V1DCB9"/>
<dbReference type="OrthoDB" id="3688094at2759"/>
<dbReference type="Proteomes" id="UP000244855">
    <property type="component" value="Unassembled WGS sequence"/>
</dbReference>
<accession>A0A2V1DCB9</accession>
<evidence type="ECO:0000313" key="1">
    <source>
        <dbReference type="EMBL" id="PVH95625.1"/>
    </source>
</evidence>
<keyword evidence="2" id="KW-1185">Reference proteome</keyword>
<reference evidence="1 2" key="1">
    <citation type="journal article" date="2018" name="Sci. Rep.">
        <title>Comparative genomics provides insights into the lifestyle and reveals functional heterogeneity of dark septate endophytic fungi.</title>
        <authorList>
            <person name="Knapp D.G."/>
            <person name="Nemeth J.B."/>
            <person name="Barry K."/>
            <person name="Hainaut M."/>
            <person name="Henrissat B."/>
            <person name="Johnson J."/>
            <person name="Kuo A."/>
            <person name="Lim J.H.P."/>
            <person name="Lipzen A."/>
            <person name="Nolan M."/>
            <person name="Ohm R.A."/>
            <person name="Tamas L."/>
            <person name="Grigoriev I.V."/>
            <person name="Spatafora J.W."/>
            <person name="Nagy L.G."/>
            <person name="Kovacs G.M."/>
        </authorList>
    </citation>
    <scope>NUCLEOTIDE SEQUENCE [LARGE SCALE GENOMIC DNA]</scope>
    <source>
        <strain evidence="1 2">DSE2036</strain>
    </source>
</reference>
<gene>
    <name evidence="1" type="ORF">DM02DRAFT_659961</name>
</gene>
<proteinExistence type="predicted"/>
<protein>
    <submittedName>
        <fullName evidence="1">Uncharacterized protein</fullName>
    </submittedName>
</protein>
<dbReference type="EMBL" id="KZ805489">
    <property type="protein sequence ID" value="PVH95625.1"/>
    <property type="molecule type" value="Genomic_DNA"/>
</dbReference>
<name>A0A2V1DCB9_9PLEO</name>
<sequence>MFHTKFPQACLLCHLAVQLDEHVATTLGDARQPLFDLYKNVYCQRPMCWLCVSGQGEGSYCIHRECYRYYRIFFPKSSLRLRDLLELWPRTLDFLGYRISDREKHAYSKYFADMTYRPVGDVTENNFMNFLRSMTNKLPAELLSYIAELSWPCALQKPVTILREERSLQEFWARKKQNKNYILEYTGEAVSVTYLNFLGFAYVTSLRMEEKPTVCPRDDLSIAVTRDNMAILDVDFQGKFRFKRRGCWYKVIRTSKDHLQLRVCVKNIVTDFDLANVESPWNPYWDVPLVRPPTVSIWYISSRGVPDPNFMRYVEIRNDTQGIIVSCAHDGIISISTHARSRKPIFDEEEGVNPNYAVRIYFPLAKNEIILSAWVRELNAGWSICYPAIVVRYFIPLITAS</sequence>
<organism evidence="1 2">
    <name type="scientific">Periconia macrospinosa</name>
    <dbReference type="NCBI Taxonomy" id="97972"/>
    <lineage>
        <taxon>Eukaryota</taxon>
        <taxon>Fungi</taxon>
        <taxon>Dikarya</taxon>
        <taxon>Ascomycota</taxon>
        <taxon>Pezizomycotina</taxon>
        <taxon>Dothideomycetes</taxon>
        <taxon>Pleosporomycetidae</taxon>
        <taxon>Pleosporales</taxon>
        <taxon>Massarineae</taxon>
        <taxon>Periconiaceae</taxon>
        <taxon>Periconia</taxon>
    </lineage>
</organism>